<accession>A0A9N9WX53</accession>
<dbReference type="PANTHER" id="PTHR33053:SF25">
    <property type="entry name" value="TRANSPOSASE DOMAIN-CONTAINING PROTEIN"/>
    <property type="match status" value="1"/>
</dbReference>
<dbReference type="Proteomes" id="UP001153737">
    <property type="component" value="Chromosome 1"/>
</dbReference>
<evidence type="ECO:0000313" key="1">
    <source>
        <dbReference type="EMBL" id="CAG9812813.1"/>
    </source>
</evidence>
<proteinExistence type="predicted"/>
<dbReference type="PANTHER" id="PTHR33053">
    <property type="entry name" value="PROTEIN, PUTATIVE-RELATED"/>
    <property type="match status" value="1"/>
</dbReference>
<dbReference type="EMBL" id="OU896707">
    <property type="protein sequence ID" value="CAG9812813.1"/>
    <property type="molecule type" value="Genomic_DNA"/>
</dbReference>
<name>A0A9N9WX53_PHACE</name>
<sequence>MLTNKLVGKRQLQRKIKKQAEHWKNQMNPISEPSNSSNAVNSSDVVHLEVPLPDETSDVPSTSRLIRTFDHISCSKNNIHVASDVAIEMNQKLREWVNEYNLTRNSITSLLCILNPVLPSLPRDYRTLMRTPRQTKTTKLKNGNMHYFGIENNILKKLKYGFRKNVQAILLQVNIDGLPLFKSSSTELYPILGMCPDLIENSPFTIALFCGKGKPDPLTTYLDKFLEEIISLKQTGINYNENLFSFDIHFFICDAPARSYLRQTVGHTSKLGCEKCQIVGIYEKHRIIYAQDELVLFDQKLDQDFLNEPTCEYIKGKSPLLRADIKLITQFPLDPMHLLFLGVVKSKIMFAVVEFLKSDMESTGEISVVPLMWLHKNQTKCYWPNRTNKIPFQKFVESLTPFKKTWPTYRVKCHFTCATYEQADNNLKNILTDNYESADSNISLCQKSIPNESDESLCSRSLSPNILSTPEVSKNIPDVTNSPSTFICEDEGAKRMRLDDDEINMSLSQLSHSSQHNIISDGEMSSRPSSIVSCSSRARSSIIPLAKNTEFENVVLQTLSQISASVSQHSILLAEINRRTSMTGAENLVPPVDLPDFPFTILLNFQEFDLKLRDDQALWTYMML</sequence>
<reference evidence="1" key="1">
    <citation type="submission" date="2022-01" db="EMBL/GenBank/DDBJ databases">
        <authorList>
            <person name="King R."/>
        </authorList>
    </citation>
    <scope>NUCLEOTIDE SEQUENCE</scope>
</reference>
<dbReference type="AlphaFoldDB" id="A0A9N9WX53"/>
<dbReference type="OrthoDB" id="10053513at2759"/>
<protein>
    <submittedName>
        <fullName evidence="1">Uncharacterized protein</fullName>
    </submittedName>
</protein>
<keyword evidence="2" id="KW-1185">Reference proteome</keyword>
<reference evidence="1" key="2">
    <citation type="submission" date="2022-10" db="EMBL/GenBank/DDBJ databases">
        <authorList>
            <consortium name="ENA_rothamsted_submissions"/>
            <consortium name="culmorum"/>
            <person name="King R."/>
        </authorList>
    </citation>
    <scope>NUCLEOTIDE SEQUENCE</scope>
</reference>
<gene>
    <name evidence="1" type="ORF">PHAECO_LOCUS1227</name>
</gene>
<organism evidence="1 2">
    <name type="scientific">Phaedon cochleariae</name>
    <name type="common">Mustard beetle</name>
    <dbReference type="NCBI Taxonomy" id="80249"/>
    <lineage>
        <taxon>Eukaryota</taxon>
        <taxon>Metazoa</taxon>
        <taxon>Ecdysozoa</taxon>
        <taxon>Arthropoda</taxon>
        <taxon>Hexapoda</taxon>
        <taxon>Insecta</taxon>
        <taxon>Pterygota</taxon>
        <taxon>Neoptera</taxon>
        <taxon>Endopterygota</taxon>
        <taxon>Coleoptera</taxon>
        <taxon>Polyphaga</taxon>
        <taxon>Cucujiformia</taxon>
        <taxon>Chrysomeloidea</taxon>
        <taxon>Chrysomelidae</taxon>
        <taxon>Chrysomelinae</taxon>
        <taxon>Chrysomelini</taxon>
        <taxon>Phaedon</taxon>
    </lineage>
</organism>
<evidence type="ECO:0000313" key="2">
    <source>
        <dbReference type="Proteomes" id="UP001153737"/>
    </source>
</evidence>